<sequence>MGGSRSKSSRLVLEFIALAPAVCVPASPRKRTARVILEPFQWYPNPKLVMTVLVPPLQI</sequence>
<keyword evidence="1" id="KW-0732">Signal</keyword>
<name>A0A0C2ZEK2_9AGAM</name>
<evidence type="ECO:0000256" key="1">
    <source>
        <dbReference type="SAM" id="SignalP"/>
    </source>
</evidence>
<dbReference type="EMBL" id="KN822263">
    <property type="protein sequence ID" value="KIM51372.1"/>
    <property type="molecule type" value="Genomic_DNA"/>
</dbReference>
<dbReference type="HOGENOM" id="CLU_2962202_0_0_1"/>
<proteinExistence type="predicted"/>
<dbReference type="AlphaFoldDB" id="A0A0C2ZEK2"/>
<dbReference type="InParanoid" id="A0A0C2ZEK2"/>
<accession>A0A0C2ZEK2</accession>
<organism evidence="2 3">
    <name type="scientific">Scleroderma citrinum Foug A</name>
    <dbReference type="NCBI Taxonomy" id="1036808"/>
    <lineage>
        <taxon>Eukaryota</taxon>
        <taxon>Fungi</taxon>
        <taxon>Dikarya</taxon>
        <taxon>Basidiomycota</taxon>
        <taxon>Agaricomycotina</taxon>
        <taxon>Agaricomycetes</taxon>
        <taxon>Agaricomycetidae</taxon>
        <taxon>Boletales</taxon>
        <taxon>Sclerodermatineae</taxon>
        <taxon>Sclerodermataceae</taxon>
        <taxon>Scleroderma</taxon>
    </lineage>
</organism>
<dbReference type="Proteomes" id="UP000053989">
    <property type="component" value="Unassembled WGS sequence"/>
</dbReference>
<protein>
    <submittedName>
        <fullName evidence="2">Uncharacterized protein</fullName>
    </submittedName>
</protein>
<keyword evidence="3" id="KW-1185">Reference proteome</keyword>
<feature type="signal peptide" evidence="1">
    <location>
        <begin position="1"/>
        <end position="23"/>
    </location>
</feature>
<feature type="chain" id="PRO_5002174908" evidence="1">
    <location>
        <begin position="24"/>
        <end position="59"/>
    </location>
</feature>
<reference evidence="2 3" key="1">
    <citation type="submission" date="2014-04" db="EMBL/GenBank/DDBJ databases">
        <authorList>
            <consortium name="DOE Joint Genome Institute"/>
            <person name="Kuo A."/>
            <person name="Kohler A."/>
            <person name="Nagy L.G."/>
            <person name="Floudas D."/>
            <person name="Copeland A."/>
            <person name="Barry K.W."/>
            <person name="Cichocki N."/>
            <person name="Veneault-Fourrey C."/>
            <person name="LaButti K."/>
            <person name="Lindquist E.A."/>
            <person name="Lipzen A."/>
            <person name="Lundell T."/>
            <person name="Morin E."/>
            <person name="Murat C."/>
            <person name="Sun H."/>
            <person name="Tunlid A."/>
            <person name="Henrissat B."/>
            <person name="Grigoriev I.V."/>
            <person name="Hibbett D.S."/>
            <person name="Martin F."/>
            <person name="Nordberg H.P."/>
            <person name="Cantor M.N."/>
            <person name="Hua S.X."/>
        </authorList>
    </citation>
    <scope>NUCLEOTIDE SEQUENCE [LARGE SCALE GENOMIC DNA]</scope>
    <source>
        <strain evidence="2 3">Foug A</strain>
    </source>
</reference>
<feature type="non-terminal residue" evidence="2">
    <location>
        <position position="1"/>
    </location>
</feature>
<evidence type="ECO:0000313" key="2">
    <source>
        <dbReference type="EMBL" id="KIM51372.1"/>
    </source>
</evidence>
<reference evidence="3" key="2">
    <citation type="submission" date="2015-01" db="EMBL/GenBank/DDBJ databases">
        <title>Evolutionary Origins and Diversification of the Mycorrhizal Mutualists.</title>
        <authorList>
            <consortium name="DOE Joint Genome Institute"/>
            <consortium name="Mycorrhizal Genomics Consortium"/>
            <person name="Kohler A."/>
            <person name="Kuo A."/>
            <person name="Nagy L.G."/>
            <person name="Floudas D."/>
            <person name="Copeland A."/>
            <person name="Barry K.W."/>
            <person name="Cichocki N."/>
            <person name="Veneault-Fourrey C."/>
            <person name="LaButti K."/>
            <person name="Lindquist E.A."/>
            <person name="Lipzen A."/>
            <person name="Lundell T."/>
            <person name="Morin E."/>
            <person name="Murat C."/>
            <person name="Riley R."/>
            <person name="Ohm R."/>
            <person name="Sun H."/>
            <person name="Tunlid A."/>
            <person name="Henrissat B."/>
            <person name="Grigoriev I.V."/>
            <person name="Hibbett D.S."/>
            <person name="Martin F."/>
        </authorList>
    </citation>
    <scope>NUCLEOTIDE SEQUENCE [LARGE SCALE GENOMIC DNA]</scope>
    <source>
        <strain evidence="3">Foug A</strain>
    </source>
</reference>
<gene>
    <name evidence="2" type="ORF">SCLCIDRAFT_1224596</name>
</gene>
<evidence type="ECO:0000313" key="3">
    <source>
        <dbReference type="Proteomes" id="UP000053989"/>
    </source>
</evidence>